<dbReference type="STRING" id="1437605.AB656_05190"/>
<keyword evidence="3" id="KW-1185">Reference proteome</keyword>
<organism evidence="2 3">
    <name type="scientific">Bifidobacterium actinocoloniiforme DSM 22766</name>
    <dbReference type="NCBI Taxonomy" id="1437605"/>
    <lineage>
        <taxon>Bacteria</taxon>
        <taxon>Bacillati</taxon>
        <taxon>Actinomycetota</taxon>
        <taxon>Actinomycetes</taxon>
        <taxon>Bifidobacteriales</taxon>
        <taxon>Bifidobacteriaceae</taxon>
        <taxon>Bifidobacterium</taxon>
    </lineage>
</organism>
<protein>
    <recommendedName>
        <fullName evidence="4">DUF4244 domain-containing protein</fullName>
    </recommendedName>
</protein>
<accession>A0A086Z2B8</accession>
<dbReference type="Pfam" id="PF14029">
    <property type="entry name" value="DUF4244"/>
    <property type="match status" value="1"/>
</dbReference>
<dbReference type="EMBL" id="JGYK01000001">
    <property type="protein sequence ID" value="KFI40668.1"/>
    <property type="molecule type" value="Genomic_DNA"/>
</dbReference>
<reference evidence="2 3" key="1">
    <citation type="submission" date="2014-03" db="EMBL/GenBank/DDBJ databases">
        <title>Genomics of Bifidobacteria.</title>
        <authorList>
            <person name="Ventura M."/>
            <person name="Milani C."/>
            <person name="Lugli G.A."/>
        </authorList>
    </citation>
    <scope>NUCLEOTIDE SEQUENCE [LARGE SCALE GENOMIC DNA]</scope>
    <source>
        <strain evidence="2 3">DSM 22766</strain>
    </source>
</reference>
<dbReference type="AlphaFoldDB" id="A0A086Z2B8"/>
<dbReference type="RefSeq" id="WP_236681856.1">
    <property type="nucleotide sequence ID" value="NZ_CP011786.1"/>
</dbReference>
<comment type="caution">
    <text evidence="2">The sequence shown here is derived from an EMBL/GenBank/DDBJ whole genome shotgun (WGS) entry which is preliminary data.</text>
</comment>
<evidence type="ECO:0000313" key="2">
    <source>
        <dbReference type="EMBL" id="KFI40668.1"/>
    </source>
</evidence>
<proteinExistence type="predicted"/>
<feature type="transmembrane region" description="Helical" evidence="1">
    <location>
        <begin position="96"/>
        <end position="114"/>
    </location>
</feature>
<evidence type="ECO:0000313" key="3">
    <source>
        <dbReference type="Proteomes" id="UP000029015"/>
    </source>
</evidence>
<keyword evidence="1" id="KW-1133">Transmembrane helix</keyword>
<dbReference type="InterPro" id="IPR025338">
    <property type="entry name" value="DUF4244"/>
</dbReference>
<keyword evidence="1" id="KW-0472">Membrane</keyword>
<dbReference type="eggNOG" id="ENOG5033B4A">
    <property type="taxonomic scope" value="Bacteria"/>
</dbReference>
<evidence type="ECO:0008006" key="4">
    <source>
        <dbReference type="Google" id="ProtNLM"/>
    </source>
</evidence>
<sequence>MSVSHFIPVAIATQPAMTLVPMHREQAARETVWAGLRFVAMTVYLACVRPLRRISIPLRRLGRRLSDKALRLVCSLQSRVHALAAEPESGAATAEYAVVLIAATAFAGLLLAILKSGTARELLLALVKRALSVA</sequence>
<gene>
    <name evidence="2" type="ORF">BACT_1372</name>
</gene>
<evidence type="ECO:0000256" key="1">
    <source>
        <dbReference type="SAM" id="Phobius"/>
    </source>
</evidence>
<keyword evidence="1" id="KW-0812">Transmembrane</keyword>
<dbReference type="Proteomes" id="UP000029015">
    <property type="component" value="Unassembled WGS sequence"/>
</dbReference>
<name>A0A086Z2B8_9BIFI</name>